<evidence type="ECO:0000256" key="8">
    <source>
        <dbReference type="ARBA" id="ARBA00022807"/>
    </source>
</evidence>
<dbReference type="GO" id="GO:0016579">
    <property type="term" value="P:protein deubiquitination"/>
    <property type="evidence" value="ECO:0007669"/>
    <property type="project" value="InterPro"/>
</dbReference>
<comment type="caution">
    <text evidence="11">The sequence shown here is derived from an EMBL/GenBank/DDBJ whole genome shotgun (WGS) entry which is preliminary data.</text>
</comment>
<evidence type="ECO:0000313" key="11">
    <source>
        <dbReference type="EMBL" id="TKR59711.1"/>
    </source>
</evidence>
<evidence type="ECO:0000256" key="5">
    <source>
        <dbReference type="ARBA" id="ARBA00022670"/>
    </source>
</evidence>
<keyword evidence="8" id="KW-0788">Thiol protease</keyword>
<dbReference type="InterPro" id="IPR028889">
    <property type="entry name" value="USP"/>
</dbReference>
<comment type="catalytic activity">
    <reaction evidence="1">
        <text>Thiol-dependent hydrolysis of ester, thioester, amide, peptide and isopeptide bonds formed by the C-terminal Gly of ubiquitin (a 76-residue protein attached to proteins as an intracellular targeting signal).</text>
        <dbReference type="EC" id="3.4.19.12"/>
    </reaction>
</comment>
<dbReference type="PROSITE" id="PS50235">
    <property type="entry name" value="USP_3"/>
    <property type="match status" value="1"/>
</dbReference>
<dbReference type="GO" id="GO:0004843">
    <property type="term" value="F:cysteine-type deubiquitinase activity"/>
    <property type="evidence" value="ECO:0007669"/>
    <property type="project" value="UniProtKB-EC"/>
</dbReference>
<dbReference type="Gene3D" id="3.90.70.10">
    <property type="entry name" value="Cysteine proteinases"/>
    <property type="match status" value="1"/>
</dbReference>
<evidence type="ECO:0000256" key="2">
    <source>
        <dbReference type="ARBA" id="ARBA00004123"/>
    </source>
</evidence>
<dbReference type="InterPro" id="IPR018200">
    <property type="entry name" value="USP_CS"/>
</dbReference>
<dbReference type="GO" id="GO:0005634">
    <property type="term" value="C:nucleus"/>
    <property type="evidence" value="ECO:0007669"/>
    <property type="project" value="UniProtKB-SubCell"/>
</dbReference>
<evidence type="ECO:0000256" key="6">
    <source>
        <dbReference type="ARBA" id="ARBA00022786"/>
    </source>
</evidence>
<evidence type="ECO:0000256" key="9">
    <source>
        <dbReference type="ARBA" id="ARBA00023242"/>
    </source>
</evidence>
<dbReference type="InterPro" id="IPR038765">
    <property type="entry name" value="Papain-like_cys_pep_sf"/>
</dbReference>
<proteinExistence type="inferred from homology"/>
<dbReference type="GO" id="GO:0005829">
    <property type="term" value="C:cytosol"/>
    <property type="evidence" value="ECO:0007669"/>
    <property type="project" value="TreeGrafter"/>
</dbReference>
<dbReference type="Pfam" id="PF00443">
    <property type="entry name" value="UCH"/>
    <property type="match status" value="1"/>
</dbReference>
<dbReference type="PANTHER" id="PTHR24006:SF722">
    <property type="entry name" value="UBIQUITIN CARBOXYL-TERMINAL HYDROLASE 48"/>
    <property type="match status" value="1"/>
</dbReference>
<dbReference type="STRING" id="34508.A0A4U5LUD4"/>
<name>A0A4U5LUD4_STECR</name>
<dbReference type="SUPFAM" id="SSF54001">
    <property type="entry name" value="Cysteine proteinases"/>
    <property type="match status" value="1"/>
</dbReference>
<sequence>MRAPRNSWNCCSAAARNERHRVHDAVLRCSGQESRIPRQRRQHTDGYPDLLRRQNQGNDVLHMRKNQVQRNHHSKSLSLPITGFKSLTQACEKYFRPELLTDYRCDMCGQLGTTTKVCEAVELPPTLMISLNRYQFNNQGQNKKVTSPLQFPKTLETRKFAPNLSGGHWQYELSAVMIHEGPNTDSGHYYDVIKDPVTGHWYTYNDKDVKEAKCPGVLVEKDAISRATPEMRGCYALIYRRIERDPALNIREPWLPPSSIVDPIRNRLSVEFSRDRNEGSQSVSLWTDVVKNRYKWISELWIGGRRWQRSA</sequence>
<reference evidence="11 12" key="1">
    <citation type="journal article" date="2015" name="Genome Biol.">
        <title>Comparative genomics of Steinernema reveals deeply conserved gene regulatory networks.</title>
        <authorList>
            <person name="Dillman A.R."/>
            <person name="Macchietto M."/>
            <person name="Porter C.F."/>
            <person name="Rogers A."/>
            <person name="Williams B."/>
            <person name="Antoshechkin I."/>
            <person name="Lee M.M."/>
            <person name="Goodwin Z."/>
            <person name="Lu X."/>
            <person name="Lewis E.E."/>
            <person name="Goodrich-Blair H."/>
            <person name="Stock S.P."/>
            <person name="Adams B.J."/>
            <person name="Sternberg P.W."/>
            <person name="Mortazavi A."/>
        </authorList>
    </citation>
    <scope>NUCLEOTIDE SEQUENCE [LARGE SCALE GENOMIC DNA]</scope>
    <source>
        <strain evidence="11 12">ALL</strain>
    </source>
</reference>
<comment type="subcellular location">
    <subcellularLocation>
        <location evidence="2">Nucleus</location>
    </subcellularLocation>
</comment>
<dbReference type="InterPro" id="IPR050164">
    <property type="entry name" value="Peptidase_C19"/>
</dbReference>
<keyword evidence="12" id="KW-1185">Reference proteome</keyword>
<dbReference type="AlphaFoldDB" id="A0A4U5LUD4"/>
<keyword evidence="5" id="KW-0645">Protease</keyword>
<gene>
    <name evidence="11" type="ORF">L596_029345</name>
</gene>
<dbReference type="GO" id="GO:0006508">
    <property type="term" value="P:proteolysis"/>
    <property type="evidence" value="ECO:0007669"/>
    <property type="project" value="UniProtKB-KW"/>
</dbReference>
<dbReference type="PROSITE" id="PS00973">
    <property type="entry name" value="USP_2"/>
    <property type="match status" value="1"/>
</dbReference>
<dbReference type="OrthoDB" id="289038at2759"/>
<feature type="domain" description="USP" evidence="10">
    <location>
        <begin position="1"/>
        <end position="242"/>
    </location>
</feature>
<dbReference type="PANTHER" id="PTHR24006">
    <property type="entry name" value="UBIQUITIN CARBOXYL-TERMINAL HYDROLASE"/>
    <property type="match status" value="1"/>
</dbReference>
<evidence type="ECO:0000256" key="1">
    <source>
        <dbReference type="ARBA" id="ARBA00000707"/>
    </source>
</evidence>
<dbReference type="EC" id="3.4.19.12" evidence="4"/>
<evidence type="ECO:0000256" key="3">
    <source>
        <dbReference type="ARBA" id="ARBA00009085"/>
    </source>
</evidence>
<accession>A0A4U5LUD4</accession>
<evidence type="ECO:0000256" key="4">
    <source>
        <dbReference type="ARBA" id="ARBA00012759"/>
    </source>
</evidence>
<evidence type="ECO:0000259" key="10">
    <source>
        <dbReference type="PROSITE" id="PS50235"/>
    </source>
</evidence>
<organism evidence="11 12">
    <name type="scientific">Steinernema carpocapsae</name>
    <name type="common">Entomopathogenic nematode</name>
    <dbReference type="NCBI Taxonomy" id="34508"/>
    <lineage>
        <taxon>Eukaryota</taxon>
        <taxon>Metazoa</taxon>
        <taxon>Ecdysozoa</taxon>
        <taxon>Nematoda</taxon>
        <taxon>Chromadorea</taxon>
        <taxon>Rhabditida</taxon>
        <taxon>Tylenchina</taxon>
        <taxon>Panagrolaimomorpha</taxon>
        <taxon>Strongyloidoidea</taxon>
        <taxon>Steinernematidae</taxon>
        <taxon>Steinernema</taxon>
    </lineage>
</organism>
<comment type="similarity">
    <text evidence="3">Belongs to the peptidase C19 family.</text>
</comment>
<dbReference type="Proteomes" id="UP000298663">
    <property type="component" value="Unassembled WGS sequence"/>
</dbReference>
<dbReference type="InterPro" id="IPR001394">
    <property type="entry name" value="Peptidase_C19_UCH"/>
</dbReference>
<protein>
    <recommendedName>
        <fullName evidence="4">ubiquitinyl hydrolase 1</fullName>
        <ecNumber evidence="4">3.4.19.12</ecNumber>
    </recommendedName>
</protein>
<keyword evidence="6" id="KW-0833">Ubl conjugation pathway</keyword>
<evidence type="ECO:0000256" key="7">
    <source>
        <dbReference type="ARBA" id="ARBA00022801"/>
    </source>
</evidence>
<keyword evidence="9" id="KW-0539">Nucleus</keyword>
<keyword evidence="7" id="KW-0378">Hydrolase</keyword>
<dbReference type="EMBL" id="AZBU02000012">
    <property type="protein sequence ID" value="TKR59711.1"/>
    <property type="molecule type" value="Genomic_DNA"/>
</dbReference>
<reference evidence="11 12" key="2">
    <citation type="journal article" date="2019" name="G3 (Bethesda)">
        <title>Hybrid Assembly of the Genome of the Entomopathogenic Nematode Steinernema carpocapsae Identifies the X-Chromosome.</title>
        <authorList>
            <person name="Serra L."/>
            <person name="Macchietto M."/>
            <person name="Macias-Munoz A."/>
            <person name="McGill C.J."/>
            <person name="Rodriguez I.M."/>
            <person name="Rodriguez B."/>
            <person name="Murad R."/>
            <person name="Mortazavi A."/>
        </authorList>
    </citation>
    <scope>NUCLEOTIDE SEQUENCE [LARGE SCALE GENOMIC DNA]</scope>
    <source>
        <strain evidence="11 12">ALL</strain>
    </source>
</reference>
<evidence type="ECO:0000313" key="12">
    <source>
        <dbReference type="Proteomes" id="UP000298663"/>
    </source>
</evidence>